<evidence type="ECO:0000256" key="11">
    <source>
        <dbReference type="ARBA" id="ARBA00023212"/>
    </source>
</evidence>
<keyword evidence="4" id="KW-0813">Transport</keyword>
<dbReference type="PROSITE" id="PS51419">
    <property type="entry name" value="RAB"/>
    <property type="match status" value="1"/>
</dbReference>
<comment type="subcellular location">
    <subcellularLocation>
        <location evidence="1">Cytoplasm</location>
        <location evidence="1">Cytoskeleton</location>
        <location evidence="1">Cilium basal body</location>
    </subcellularLocation>
</comment>
<evidence type="ECO:0000256" key="13">
    <source>
        <dbReference type="ARBA" id="ARBA00030243"/>
    </source>
</evidence>
<keyword evidence="15" id="KW-1185">Reference proteome</keyword>
<dbReference type="SUPFAM" id="SSF52540">
    <property type="entry name" value="P-loop containing nucleoside triphosphate hydrolases"/>
    <property type="match status" value="1"/>
</dbReference>
<evidence type="ECO:0000256" key="12">
    <source>
        <dbReference type="ARBA" id="ARBA00023273"/>
    </source>
</evidence>
<dbReference type="PANTHER" id="PTHR14983:SF1">
    <property type="entry name" value="CILIOGENESIS AND PLANAR POLARITY EFFECTOR 2"/>
    <property type="match status" value="1"/>
</dbReference>
<accession>A0AAN8PRP3</accession>
<evidence type="ECO:0000313" key="14">
    <source>
        <dbReference type="EMBL" id="KAK6176966.1"/>
    </source>
</evidence>
<name>A0AAN8PRP3_PATCE</name>
<dbReference type="PANTHER" id="PTHR14983">
    <property type="entry name" value="CILIOGENESIS AND PLANAR POLARITY EFFECTOR 2"/>
    <property type="match status" value="1"/>
</dbReference>
<evidence type="ECO:0000256" key="1">
    <source>
        <dbReference type="ARBA" id="ARBA00004120"/>
    </source>
</evidence>
<organism evidence="14 15">
    <name type="scientific">Patella caerulea</name>
    <name type="common">Rayed Mediterranean limpet</name>
    <dbReference type="NCBI Taxonomy" id="87958"/>
    <lineage>
        <taxon>Eukaryota</taxon>
        <taxon>Metazoa</taxon>
        <taxon>Spiralia</taxon>
        <taxon>Lophotrochozoa</taxon>
        <taxon>Mollusca</taxon>
        <taxon>Gastropoda</taxon>
        <taxon>Patellogastropoda</taxon>
        <taxon>Patelloidea</taxon>
        <taxon>Patellidae</taxon>
        <taxon>Patella</taxon>
    </lineage>
</organism>
<evidence type="ECO:0000256" key="5">
    <source>
        <dbReference type="ARBA" id="ARBA00022483"/>
    </source>
</evidence>
<dbReference type="GO" id="GO:0030030">
    <property type="term" value="P:cell projection organization"/>
    <property type="evidence" value="ECO:0007669"/>
    <property type="project" value="UniProtKB-KW"/>
</dbReference>
<dbReference type="Proteomes" id="UP001347796">
    <property type="component" value="Unassembled WGS sequence"/>
</dbReference>
<dbReference type="GO" id="GO:0015031">
    <property type="term" value="P:protein transport"/>
    <property type="evidence" value="ECO:0007669"/>
    <property type="project" value="UniProtKB-KW"/>
</dbReference>
<evidence type="ECO:0000256" key="9">
    <source>
        <dbReference type="ARBA" id="ARBA00023069"/>
    </source>
</evidence>
<keyword evidence="5" id="KW-0268">Exocytosis</keyword>
<dbReference type="EMBL" id="JAZGQO010000010">
    <property type="protein sequence ID" value="KAK6176966.1"/>
    <property type="molecule type" value="Genomic_DNA"/>
</dbReference>
<reference evidence="14 15" key="1">
    <citation type="submission" date="2024-01" db="EMBL/GenBank/DDBJ databases">
        <title>The genome of the rayed Mediterranean limpet Patella caerulea (Linnaeus, 1758).</title>
        <authorList>
            <person name="Anh-Thu Weber A."/>
            <person name="Halstead-Nussloch G."/>
        </authorList>
    </citation>
    <scope>NUCLEOTIDE SEQUENCE [LARGE SCALE GENOMIC DNA]</scope>
    <source>
        <strain evidence="14">AATW-2023a</strain>
        <tissue evidence="14">Whole specimen</tissue>
    </source>
</reference>
<keyword evidence="8" id="KW-0653">Protein transport</keyword>
<proteinExistence type="inferred from homology"/>
<keyword evidence="12" id="KW-0966">Cell projection</keyword>
<evidence type="ECO:0000256" key="8">
    <source>
        <dbReference type="ARBA" id="ARBA00022927"/>
    </source>
</evidence>
<keyword evidence="10" id="KW-0547">Nucleotide-binding</keyword>
<evidence type="ECO:0000256" key="4">
    <source>
        <dbReference type="ARBA" id="ARBA00022448"/>
    </source>
</evidence>
<dbReference type="AlphaFoldDB" id="A0AAN8PRP3"/>
<sequence>MLSPGSLLQTEWYKTREGQDMLAPLFHRDGFSRKTFGLLERPSYPPSNPPEEVTYKLFLVGKSSVGKTSTVCKLGGYSIPTTHSETPGVQVSTVYWPAKITQLNKVFLFKLQLWDAGENSLKKFDHILSSCTDKTDGILFLFSFIDKGSFEELPQFLTKLTNPGDNLCKIVLGTKFDQHAHSEVTQRDIRDFESTWNIPILRIKNVPYFNQTEAENEVSELVPILNTICEHLWYRDIVTAQQEKAYF</sequence>
<keyword evidence="9" id="KW-0969">Cilium</keyword>
<keyword evidence="10" id="KW-0342">GTP-binding</keyword>
<evidence type="ECO:0000256" key="7">
    <source>
        <dbReference type="ARBA" id="ARBA00022794"/>
    </source>
</evidence>
<evidence type="ECO:0000313" key="15">
    <source>
        <dbReference type="Proteomes" id="UP001347796"/>
    </source>
</evidence>
<comment type="similarity">
    <text evidence="2">Belongs to the small GTPase superfamily. Rab family.</text>
</comment>
<dbReference type="Pfam" id="PF00071">
    <property type="entry name" value="Ras"/>
    <property type="match status" value="1"/>
</dbReference>
<comment type="caution">
    <text evidence="14">The sequence shown here is derived from an EMBL/GenBank/DDBJ whole genome shotgun (WGS) entry which is preliminary data.</text>
</comment>
<keyword evidence="6" id="KW-0963">Cytoplasm</keyword>
<dbReference type="InterPro" id="IPR039677">
    <property type="entry name" value="RSG1"/>
</dbReference>
<evidence type="ECO:0000256" key="10">
    <source>
        <dbReference type="ARBA" id="ARBA00023134"/>
    </source>
</evidence>
<dbReference type="Gene3D" id="3.40.50.300">
    <property type="entry name" value="P-loop containing nucleotide triphosphate hydrolases"/>
    <property type="match status" value="1"/>
</dbReference>
<keyword evidence="11" id="KW-0206">Cytoskeleton</keyword>
<keyword evidence="7" id="KW-0970">Cilium biogenesis/degradation</keyword>
<dbReference type="InterPro" id="IPR027417">
    <property type="entry name" value="P-loop_NTPase"/>
</dbReference>
<dbReference type="GO" id="GO:0006887">
    <property type="term" value="P:exocytosis"/>
    <property type="evidence" value="ECO:0007669"/>
    <property type="project" value="UniProtKB-KW"/>
</dbReference>
<dbReference type="InterPro" id="IPR001806">
    <property type="entry name" value="Small_GTPase"/>
</dbReference>
<dbReference type="GO" id="GO:0005525">
    <property type="term" value="F:GTP binding"/>
    <property type="evidence" value="ECO:0007669"/>
    <property type="project" value="UniProtKB-KW"/>
</dbReference>
<protein>
    <recommendedName>
        <fullName evidence="3">Ciliogenesis and planar polarity effector 2</fullName>
    </recommendedName>
    <alternativeName>
        <fullName evidence="13">REM2- and Rab-like small GTPase 1</fullName>
    </alternativeName>
</protein>
<evidence type="ECO:0000256" key="6">
    <source>
        <dbReference type="ARBA" id="ARBA00022490"/>
    </source>
</evidence>
<dbReference type="GO" id="GO:0003924">
    <property type="term" value="F:GTPase activity"/>
    <property type="evidence" value="ECO:0007669"/>
    <property type="project" value="InterPro"/>
</dbReference>
<evidence type="ECO:0000256" key="3">
    <source>
        <dbReference type="ARBA" id="ARBA00021423"/>
    </source>
</evidence>
<gene>
    <name evidence="14" type="ORF">SNE40_015164</name>
</gene>
<evidence type="ECO:0000256" key="2">
    <source>
        <dbReference type="ARBA" id="ARBA00006270"/>
    </source>
</evidence>